<reference evidence="3" key="2">
    <citation type="submission" date="2016-10" db="EMBL/GenBank/DDBJ databases">
        <authorList>
            <person name="Wibberg D."/>
        </authorList>
    </citation>
    <scope>NUCLEOTIDE SEQUENCE [LARGE SCALE GENOMIC DNA]</scope>
</reference>
<reference evidence="2 4" key="3">
    <citation type="submission" date="2016-10" db="EMBL/GenBank/DDBJ databases">
        <authorList>
            <person name="Varghese N."/>
            <person name="Submissions S."/>
        </authorList>
    </citation>
    <scope>NUCLEOTIDE SEQUENCE [LARGE SCALE GENOMIC DNA]</scope>
    <source>
        <strain evidence="2 4">CGMCC 1.7071</strain>
    </source>
</reference>
<accession>A0A1H8VBU0</accession>
<evidence type="ECO:0000313" key="4">
    <source>
        <dbReference type="Proteomes" id="UP000198939"/>
    </source>
</evidence>
<gene>
    <name evidence="1" type="ORF">RTCCBAU85039_6003</name>
    <name evidence="2" type="ORF">SAMN05216228_10417</name>
</gene>
<name>A0A1H8VBU0_9HYPH</name>
<evidence type="ECO:0000313" key="2">
    <source>
        <dbReference type="EMBL" id="SEP12734.1"/>
    </source>
</evidence>
<dbReference type="OrthoDB" id="8391094at2"/>
<proteinExistence type="predicted"/>
<dbReference type="AlphaFoldDB" id="A0A1H8VBU0"/>
<evidence type="ECO:0000313" key="1">
    <source>
        <dbReference type="EMBL" id="SEI18772.1"/>
    </source>
</evidence>
<dbReference type="EMBL" id="FNXB01000052">
    <property type="protein sequence ID" value="SEI18772.1"/>
    <property type="molecule type" value="Genomic_DNA"/>
</dbReference>
<dbReference type="Proteomes" id="UP000198939">
    <property type="component" value="Unassembled WGS sequence"/>
</dbReference>
<reference evidence="1" key="1">
    <citation type="submission" date="2016-10" db="EMBL/GenBank/DDBJ databases">
        <authorList>
            <person name="de Groot N.N."/>
        </authorList>
    </citation>
    <scope>NUCLEOTIDE SEQUENCE [LARGE SCALE GENOMIC DNA]</scope>
    <source>
        <strain evidence="1">CCBAU85039</strain>
    </source>
</reference>
<keyword evidence="4" id="KW-1185">Reference proteome</keyword>
<dbReference type="Proteomes" id="UP000183063">
    <property type="component" value="Unassembled WGS sequence"/>
</dbReference>
<dbReference type="RefSeq" id="WP_072381134.1">
    <property type="nucleotide sequence ID" value="NZ_FNXB01000052.1"/>
</dbReference>
<evidence type="ECO:0000313" key="3">
    <source>
        <dbReference type="Proteomes" id="UP000183063"/>
    </source>
</evidence>
<sequence>MNFLTNADLSDNELETVTASLQGWCGTTRTDPNSLSVQTAAGVAIDLLWQFPTLTAPELLELLLLRLPASAGK</sequence>
<organism evidence="1 3">
    <name type="scientific">Rhizobium tibeticum</name>
    <dbReference type="NCBI Taxonomy" id="501024"/>
    <lineage>
        <taxon>Bacteria</taxon>
        <taxon>Pseudomonadati</taxon>
        <taxon>Pseudomonadota</taxon>
        <taxon>Alphaproteobacteria</taxon>
        <taxon>Hyphomicrobiales</taxon>
        <taxon>Rhizobiaceae</taxon>
        <taxon>Rhizobium/Agrobacterium group</taxon>
        <taxon>Rhizobium</taxon>
    </lineage>
</organism>
<dbReference type="EMBL" id="FOCV01000041">
    <property type="protein sequence ID" value="SEP12734.1"/>
    <property type="molecule type" value="Genomic_DNA"/>
</dbReference>
<dbReference type="STRING" id="501024.RTCCBAU85039_6003"/>
<protein>
    <submittedName>
        <fullName evidence="1">Uncharacterized protein</fullName>
    </submittedName>
</protein>